<evidence type="ECO:0000256" key="2">
    <source>
        <dbReference type="PROSITE-ProRule" id="PRU01331"/>
    </source>
</evidence>
<dbReference type="PROSITE" id="PS51987">
    <property type="entry name" value="GS_CATALYTIC"/>
    <property type="match status" value="1"/>
</dbReference>
<keyword evidence="1" id="KW-0436">Ligase</keyword>
<dbReference type="PANTHER" id="PTHR43785:SF2">
    <property type="entry name" value="TYPE-1 GLUTAMINE SYNTHETASE 1"/>
    <property type="match status" value="1"/>
</dbReference>
<dbReference type="Gene3D" id="3.30.590.10">
    <property type="entry name" value="Glutamine synthetase/guanido kinase, catalytic domain"/>
    <property type="match status" value="1"/>
</dbReference>
<organism evidence="5">
    <name type="scientific">Eutreptiella gymnastica</name>
    <dbReference type="NCBI Taxonomy" id="73025"/>
    <lineage>
        <taxon>Eukaryota</taxon>
        <taxon>Discoba</taxon>
        <taxon>Euglenozoa</taxon>
        <taxon>Euglenida</taxon>
        <taxon>Spirocuta</taxon>
        <taxon>Euglenophyceae</taxon>
        <taxon>Eutreptiales</taxon>
        <taxon>Eutreptiaceae</taxon>
        <taxon>Eutreptiella</taxon>
    </lineage>
</organism>
<dbReference type="SUPFAM" id="SSF55931">
    <property type="entry name" value="Glutamine synthetase/guanido kinase"/>
    <property type="match status" value="1"/>
</dbReference>
<sequence length="353" mass="38321">MVHTHLYSGGVRWKIGPRGALIEALAQAERRHGLTLRLGFEHEFLLLRPNPNPSSDDKWVPIDQTSYCASQAWHQQVGVLDAIVNAVEALGQEVEQCHAEAAPGQFEIVTHHMPAMEAVDALVMCRETICAVAATHGLKATFIPKFFANEAGNGSHMHFSLWANGCNIFSEGVVESAGLPRTAAQFVAGVLHHLPALMAVTTPSTNSYRRLQPGTWSGAFQVWGMDNREAPLRGAFSPDGSTATNFELKAMDATANPYLAAAALIYAGLDGIDMARVLPEPVEMDPHLLESAPRLPTSPEEAYRCLQHSDHAIIRQGLGEGLVRAVLATGRSAASFFSERTFAEEVKILVERL</sequence>
<gene>
    <name evidence="5" type="ORF">EGYM00392_LOCUS35704</name>
</gene>
<dbReference type="InterPro" id="IPR008146">
    <property type="entry name" value="Gln_synth_cat_dom"/>
</dbReference>
<dbReference type="GO" id="GO:0004356">
    <property type="term" value="F:glutamine synthetase activity"/>
    <property type="evidence" value="ECO:0007669"/>
    <property type="project" value="InterPro"/>
</dbReference>
<evidence type="ECO:0000259" key="4">
    <source>
        <dbReference type="PROSITE" id="PS51987"/>
    </source>
</evidence>
<evidence type="ECO:0000256" key="1">
    <source>
        <dbReference type="ARBA" id="ARBA00022598"/>
    </source>
</evidence>
<evidence type="ECO:0000256" key="3">
    <source>
        <dbReference type="RuleBase" id="RU000384"/>
    </source>
</evidence>
<feature type="domain" description="GS catalytic" evidence="4">
    <location>
        <begin position="17"/>
        <end position="353"/>
    </location>
</feature>
<accession>A0A7S1NK75</accession>
<dbReference type="InterPro" id="IPR014746">
    <property type="entry name" value="Gln_synth/guanido_kin_cat_dom"/>
</dbReference>
<dbReference type="PANTHER" id="PTHR43785">
    <property type="entry name" value="GAMMA-GLUTAMYLPUTRESCINE SYNTHETASE"/>
    <property type="match status" value="1"/>
</dbReference>
<evidence type="ECO:0000313" key="5">
    <source>
        <dbReference type="EMBL" id="CAD9024579.1"/>
    </source>
</evidence>
<comment type="similarity">
    <text evidence="2 3">Belongs to the glutamine synthetase family.</text>
</comment>
<reference evidence="5" key="1">
    <citation type="submission" date="2021-01" db="EMBL/GenBank/DDBJ databases">
        <authorList>
            <person name="Corre E."/>
            <person name="Pelletier E."/>
            <person name="Niang G."/>
            <person name="Scheremetjew M."/>
            <person name="Finn R."/>
            <person name="Kale V."/>
            <person name="Holt S."/>
            <person name="Cochrane G."/>
            <person name="Meng A."/>
            <person name="Brown T."/>
            <person name="Cohen L."/>
        </authorList>
    </citation>
    <scope>NUCLEOTIDE SEQUENCE</scope>
    <source>
        <strain evidence="5">NIES-381</strain>
    </source>
</reference>
<proteinExistence type="inferred from homology"/>
<dbReference type="EMBL" id="HBGA01095634">
    <property type="protein sequence ID" value="CAD9024579.1"/>
    <property type="molecule type" value="Transcribed_RNA"/>
</dbReference>
<dbReference type="AlphaFoldDB" id="A0A7S1NK75"/>
<dbReference type="SMART" id="SM01230">
    <property type="entry name" value="Gln-synt_C"/>
    <property type="match status" value="1"/>
</dbReference>
<dbReference type="Pfam" id="PF00120">
    <property type="entry name" value="Gln-synt_C"/>
    <property type="match status" value="1"/>
</dbReference>
<protein>
    <recommendedName>
        <fullName evidence="4">GS catalytic domain-containing protein</fullName>
    </recommendedName>
</protein>
<name>A0A7S1NK75_9EUGL</name>